<reference evidence="3" key="1">
    <citation type="submission" date="2016-11" db="EMBL/GenBank/DDBJ databases">
        <authorList>
            <person name="Varghese N."/>
            <person name="Submissions S."/>
        </authorList>
    </citation>
    <scope>NUCLEOTIDE SEQUENCE [LARGE SCALE GENOMIC DNA]</scope>
    <source>
        <strain evidence="3">DSM 15449</strain>
    </source>
</reference>
<gene>
    <name evidence="2" type="ORF">SAMN02746098_04124</name>
</gene>
<dbReference type="Proteomes" id="UP000183954">
    <property type="component" value="Unassembled WGS sequence"/>
</dbReference>
<dbReference type="SMART" id="SM00636">
    <property type="entry name" value="Glyco_18"/>
    <property type="match status" value="1"/>
</dbReference>
<name>A0A1M6B9Y2_9FIRM</name>
<evidence type="ECO:0000313" key="2">
    <source>
        <dbReference type="EMBL" id="SHI45564.1"/>
    </source>
</evidence>
<dbReference type="RefSeq" id="WP_073031758.1">
    <property type="nucleotide sequence ID" value="NZ_FQXJ01000018.1"/>
</dbReference>
<dbReference type="SUPFAM" id="SSF51445">
    <property type="entry name" value="(Trans)glycosidases"/>
    <property type="match status" value="1"/>
</dbReference>
<dbReference type="InterPro" id="IPR001223">
    <property type="entry name" value="Glyco_hydro18_cat"/>
</dbReference>
<dbReference type="STRING" id="1121420.SAMN02746098_04124"/>
<dbReference type="PROSITE" id="PS51910">
    <property type="entry name" value="GH18_2"/>
    <property type="match status" value="1"/>
</dbReference>
<dbReference type="Gene3D" id="3.20.20.80">
    <property type="entry name" value="Glycosidases"/>
    <property type="match status" value="1"/>
</dbReference>
<dbReference type="PANTHER" id="PTHR46066">
    <property type="entry name" value="CHITINASE DOMAIN-CONTAINING PROTEIN 1 FAMILY MEMBER"/>
    <property type="match status" value="1"/>
</dbReference>
<dbReference type="OrthoDB" id="9769314at2"/>
<keyword evidence="3" id="KW-1185">Reference proteome</keyword>
<feature type="domain" description="GH18" evidence="1">
    <location>
        <begin position="3"/>
        <end position="318"/>
    </location>
</feature>
<dbReference type="InterPro" id="IPR029070">
    <property type="entry name" value="Chitinase_insertion_sf"/>
</dbReference>
<accession>A0A1M6B9Y2</accession>
<dbReference type="InterPro" id="IPR017853">
    <property type="entry name" value="GH"/>
</dbReference>
<organism evidence="2 3">
    <name type="scientific">Desulfosporosinus lacus DSM 15449</name>
    <dbReference type="NCBI Taxonomy" id="1121420"/>
    <lineage>
        <taxon>Bacteria</taxon>
        <taxon>Bacillati</taxon>
        <taxon>Bacillota</taxon>
        <taxon>Clostridia</taxon>
        <taxon>Eubacteriales</taxon>
        <taxon>Desulfitobacteriaceae</taxon>
        <taxon>Desulfosporosinus</taxon>
    </lineage>
</organism>
<dbReference type="AlphaFoldDB" id="A0A1M6B9Y2"/>
<proteinExistence type="predicted"/>
<evidence type="ECO:0000313" key="3">
    <source>
        <dbReference type="Proteomes" id="UP000183954"/>
    </source>
</evidence>
<protein>
    <submittedName>
        <fullName evidence="2">Spore germination protein YaaH</fullName>
    </submittedName>
</protein>
<evidence type="ECO:0000259" key="1">
    <source>
        <dbReference type="PROSITE" id="PS51910"/>
    </source>
</evidence>
<dbReference type="EMBL" id="FQXJ01000018">
    <property type="protein sequence ID" value="SHI45564.1"/>
    <property type="molecule type" value="Genomic_DNA"/>
</dbReference>
<dbReference type="InterPro" id="IPR011583">
    <property type="entry name" value="Chitinase_II/V-like_cat"/>
</dbReference>
<sequence>MPLNVFAFYNGLTEQTKGYPYLKRYGNSIQQLAIFEVSIQSNGAILGRPSRQLIEEAHTMGIKVYLVISNLTRQGQFSTALIGRLVREQEFANLVWRNIRNVLVEYRLDGVNLDLEKAAPADRPLFTRLIQTWSAMFKEANFVVSIDVPAKTSDDPQDAWRGSFDYRPIGRAVDEVILMTYEEHWSESEPGSVASIPWVTQVLDYAIANIPRDKIYMGIPMYGYDWPENGTGKVIGYQRATELARRYGAPLQWDARQHSTYFRYETRGVRHTVYFEDPRSLREKLELATQKGIRGVALWEMNLSYPQFWEALQTYIKR</sequence>
<dbReference type="Pfam" id="PF00704">
    <property type="entry name" value="Glyco_hydro_18"/>
    <property type="match status" value="1"/>
</dbReference>
<dbReference type="GO" id="GO:0005975">
    <property type="term" value="P:carbohydrate metabolic process"/>
    <property type="evidence" value="ECO:0007669"/>
    <property type="project" value="InterPro"/>
</dbReference>
<dbReference type="PANTHER" id="PTHR46066:SF2">
    <property type="entry name" value="CHITINASE DOMAIN-CONTAINING PROTEIN 1"/>
    <property type="match status" value="1"/>
</dbReference>
<dbReference type="GO" id="GO:0008061">
    <property type="term" value="F:chitin binding"/>
    <property type="evidence" value="ECO:0007669"/>
    <property type="project" value="InterPro"/>
</dbReference>
<dbReference type="Gene3D" id="3.10.50.10">
    <property type="match status" value="1"/>
</dbReference>